<evidence type="ECO:0000313" key="6">
    <source>
        <dbReference type="EMBL" id="KAK3592921.1"/>
    </source>
</evidence>
<dbReference type="AlphaFoldDB" id="A0AAE0VWQ8"/>
<reference evidence="6" key="3">
    <citation type="submission" date="2023-05" db="EMBL/GenBank/DDBJ databases">
        <authorList>
            <person name="Smith C.H."/>
        </authorList>
    </citation>
    <scope>NUCLEOTIDE SEQUENCE</scope>
    <source>
        <strain evidence="6">CHS0354</strain>
        <tissue evidence="6">Mantle</tissue>
    </source>
</reference>
<dbReference type="PANTHER" id="PTHR10671">
    <property type="entry name" value="EPITHELIAL MEMBRANE PROTEIN-RELATED"/>
    <property type="match status" value="1"/>
</dbReference>
<gene>
    <name evidence="6" type="ORF">CHS0354_011721</name>
</gene>
<proteinExistence type="predicted"/>
<evidence type="ECO:0000256" key="4">
    <source>
        <dbReference type="ARBA" id="ARBA00023136"/>
    </source>
</evidence>
<dbReference type="PANTHER" id="PTHR10671:SF108">
    <property type="entry name" value="CLAUDIN FAMILY PROTEIN-RELATED"/>
    <property type="match status" value="1"/>
</dbReference>
<comment type="caution">
    <text evidence="6">The sequence shown here is derived from an EMBL/GenBank/DDBJ whole genome shotgun (WGS) entry which is preliminary data.</text>
</comment>
<feature type="transmembrane region" description="Helical" evidence="5">
    <location>
        <begin position="81"/>
        <end position="101"/>
    </location>
</feature>
<keyword evidence="4 5" id="KW-0472">Membrane</keyword>
<dbReference type="EMBL" id="JAEAOA010000714">
    <property type="protein sequence ID" value="KAK3592921.1"/>
    <property type="molecule type" value="Genomic_DNA"/>
</dbReference>
<dbReference type="GO" id="GO:0005886">
    <property type="term" value="C:plasma membrane"/>
    <property type="evidence" value="ECO:0007669"/>
    <property type="project" value="TreeGrafter"/>
</dbReference>
<dbReference type="InterPro" id="IPR050579">
    <property type="entry name" value="PMP-22/EMP/MP20-like"/>
</dbReference>
<accession>A0AAE0VWQ8</accession>
<keyword evidence="3 5" id="KW-1133">Transmembrane helix</keyword>
<keyword evidence="2 5" id="KW-0812">Transmembrane</keyword>
<feature type="transmembrane region" description="Helical" evidence="5">
    <location>
        <begin position="143"/>
        <end position="166"/>
    </location>
</feature>
<organism evidence="6 7">
    <name type="scientific">Potamilus streckersoni</name>
    <dbReference type="NCBI Taxonomy" id="2493646"/>
    <lineage>
        <taxon>Eukaryota</taxon>
        <taxon>Metazoa</taxon>
        <taxon>Spiralia</taxon>
        <taxon>Lophotrochozoa</taxon>
        <taxon>Mollusca</taxon>
        <taxon>Bivalvia</taxon>
        <taxon>Autobranchia</taxon>
        <taxon>Heteroconchia</taxon>
        <taxon>Palaeoheterodonta</taxon>
        <taxon>Unionida</taxon>
        <taxon>Unionoidea</taxon>
        <taxon>Unionidae</taxon>
        <taxon>Ambleminae</taxon>
        <taxon>Lampsilini</taxon>
        <taxon>Potamilus</taxon>
    </lineage>
</organism>
<reference evidence="6" key="2">
    <citation type="journal article" date="2021" name="Genome Biol. Evol.">
        <title>Developing a high-quality reference genome for a parasitic bivalve with doubly uniparental inheritance (Bivalvia: Unionida).</title>
        <authorList>
            <person name="Smith C.H."/>
        </authorList>
    </citation>
    <scope>NUCLEOTIDE SEQUENCE</scope>
    <source>
        <strain evidence="6">CHS0354</strain>
        <tissue evidence="6">Mantle</tissue>
    </source>
</reference>
<evidence type="ECO:0000256" key="5">
    <source>
        <dbReference type="SAM" id="Phobius"/>
    </source>
</evidence>
<dbReference type="Proteomes" id="UP001195483">
    <property type="component" value="Unassembled WGS sequence"/>
</dbReference>
<keyword evidence="7" id="KW-1185">Reference proteome</keyword>
<evidence type="ECO:0000313" key="7">
    <source>
        <dbReference type="Proteomes" id="UP001195483"/>
    </source>
</evidence>
<name>A0AAE0VWQ8_9BIVA</name>
<feature type="transmembrane region" description="Helical" evidence="5">
    <location>
        <begin position="12"/>
        <end position="35"/>
    </location>
</feature>
<feature type="transmembrane region" description="Helical" evidence="5">
    <location>
        <begin position="108"/>
        <end position="131"/>
    </location>
</feature>
<evidence type="ECO:0000256" key="1">
    <source>
        <dbReference type="ARBA" id="ARBA00004141"/>
    </source>
</evidence>
<comment type="subcellular location">
    <subcellularLocation>
        <location evidence="1">Membrane</location>
        <topology evidence="1">Multi-pass membrane protein</topology>
    </subcellularLocation>
</comment>
<evidence type="ECO:0000256" key="3">
    <source>
        <dbReference type="ARBA" id="ARBA00022989"/>
    </source>
</evidence>
<protein>
    <submittedName>
        <fullName evidence="6">Uncharacterized protein</fullName>
    </submittedName>
</protein>
<sequence>MAGPFGAGALPLLSCIALLVGATLIILGFGAPYWANNKQDYVGLWRFGNCQPGYTNCYYYDQPSPMQIPDWLHAVRAMESLAIIFIAIPLVTVPVYMYIALGMHYRCFIATMCVSSLLSAICGIVGVIVYGAEATKLDWIISWSLIVVIVGSACAFIGFLVLLAALCAKRPESIKQAYLPKNLYIHESKPKLYTIQVDSQ</sequence>
<evidence type="ECO:0000256" key="2">
    <source>
        <dbReference type="ARBA" id="ARBA00022692"/>
    </source>
</evidence>
<reference evidence="6" key="1">
    <citation type="journal article" date="2021" name="Genome Biol. Evol.">
        <title>A High-Quality Reference Genome for a Parasitic Bivalve with Doubly Uniparental Inheritance (Bivalvia: Unionida).</title>
        <authorList>
            <person name="Smith C.H."/>
        </authorList>
    </citation>
    <scope>NUCLEOTIDE SEQUENCE</scope>
    <source>
        <strain evidence="6">CHS0354</strain>
    </source>
</reference>
<dbReference type="Gene3D" id="1.20.140.150">
    <property type="match status" value="1"/>
</dbReference>